<dbReference type="OrthoDB" id="4761717at2"/>
<dbReference type="AlphaFoldDB" id="A0A164JCJ8"/>
<evidence type="ECO:0000313" key="2">
    <source>
        <dbReference type="Proteomes" id="UP000076512"/>
    </source>
</evidence>
<organism evidence="1 2">
    <name type="scientific">Nocardia terpenica</name>
    <dbReference type="NCBI Taxonomy" id="455432"/>
    <lineage>
        <taxon>Bacteria</taxon>
        <taxon>Bacillati</taxon>
        <taxon>Actinomycetota</taxon>
        <taxon>Actinomycetes</taxon>
        <taxon>Mycobacteriales</taxon>
        <taxon>Nocardiaceae</taxon>
        <taxon>Nocardia</taxon>
    </lineage>
</organism>
<gene>
    <name evidence="1" type="ORF">AWN90_04195</name>
</gene>
<dbReference type="EMBL" id="LWGR01000016">
    <property type="protein sequence ID" value="KZM70270.1"/>
    <property type="molecule type" value="Genomic_DNA"/>
</dbReference>
<accession>A0A164JCJ8</accession>
<sequence>MRRYSYKPDPRFLGAGPLYLGVELEIIVPTDRFDRCAREAADATRGTAYLKHDTSIQPNGFELVTHPMDYPWAMNRFPWPLLDRLRELGCRSDDRVGLHVHASRAGFSSPAHIFRWAKLIYRNQAQTTALARRNSPYAQFSSRARSRTRATAKGELHRFGLDRYQAINPHPRHTLEVRVFAGSLDPCRVQAALGFVAASVEYTRALTAAEIARAGGWQWSRFAAWVHTHAEYAPLAREMEATACAC</sequence>
<comment type="caution">
    <text evidence="1">The sequence shown here is derived from an EMBL/GenBank/DDBJ whole genome shotgun (WGS) entry which is preliminary data.</text>
</comment>
<name>A0A164JCJ8_9NOCA</name>
<evidence type="ECO:0008006" key="3">
    <source>
        <dbReference type="Google" id="ProtNLM"/>
    </source>
</evidence>
<protein>
    <recommendedName>
        <fullName evidence="3">Amidoligase enzyme</fullName>
    </recommendedName>
</protein>
<evidence type="ECO:0000313" key="1">
    <source>
        <dbReference type="EMBL" id="KZM70270.1"/>
    </source>
</evidence>
<reference evidence="1 2" key="1">
    <citation type="submission" date="2016-04" db="EMBL/GenBank/DDBJ databases">
        <authorList>
            <person name="Evans L.H."/>
            <person name="Alamgir A."/>
            <person name="Owens N."/>
            <person name="Weber N.D."/>
            <person name="Virtaneva K."/>
            <person name="Barbian K."/>
            <person name="Babar A."/>
            <person name="Rosenke K."/>
        </authorList>
    </citation>
    <scope>NUCLEOTIDE SEQUENCE [LARGE SCALE GENOMIC DNA]</scope>
    <source>
        <strain evidence="1 2">IFM 0406</strain>
    </source>
</reference>
<proteinExistence type="predicted"/>
<keyword evidence="2" id="KW-1185">Reference proteome</keyword>
<dbReference type="Proteomes" id="UP000076512">
    <property type="component" value="Unassembled WGS sequence"/>
</dbReference>